<dbReference type="InterPro" id="IPR002110">
    <property type="entry name" value="Ankyrin_rpt"/>
</dbReference>
<evidence type="ECO:0000313" key="6">
    <source>
        <dbReference type="Proteomes" id="UP001280581"/>
    </source>
</evidence>
<feature type="repeat" description="ANK" evidence="3">
    <location>
        <begin position="502"/>
        <end position="534"/>
    </location>
</feature>
<name>A0AAN6RKU1_9PLEO</name>
<dbReference type="SUPFAM" id="SSF48403">
    <property type="entry name" value="Ankyrin repeat"/>
    <property type="match status" value="1"/>
</dbReference>
<feature type="repeat" description="ANK" evidence="3">
    <location>
        <begin position="569"/>
        <end position="601"/>
    </location>
</feature>
<evidence type="ECO:0000259" key="4">
    <source>
        <dbReference type="Pfam" id="PF22939"/>
    </source>
</evidence>
<dbReference type="InterPro" id="IPR036770">
    <property type="entry name" value="Ankyrin_rpt-contain_sf"/>
</dbReference>
<evidence type="ECO:0000256" key="3">
    <source>
        <dbReference type="PROSITE-ProRule" id="PRU00023"/>
    </source>
</evidence>
<comment type="caution">
    <text evidence="5">The sequence shown here is derived from an EMBL/GenBank/DDBJ whole genome shotgun (WGS) entry which is preliminary data.</text>
</comment>
<dbReference type="PANTHER" id="PTHR24166:SF48">
    <property type="entry name" value="PROTEIN VAPYRIN"/>
    <property type="match status" value="1"/>
</dbReference>
<reference evidence="5 6" key="1">
    <citation type="submission" date="2021-02" db="EMBL/GenBank/DDBJ databases">
        <title>Genome assembly of Pseudopithomyces chartarum.</title>
        <authorList>
            <person name="Jauregui R."/>
            <person name="Singh J."/>
            <person name="Voisey C."/>
        </authorList>
    </citation>
    <scope>NUCLEOTIDE SEQUENCE [LARGE SCALE GENOMIC DNA]</scope>
    <source>
        <strain evidence="5 6">AGR01</strain>
    </source>
</reference>
<dbReference type="Pfam" id="PF22939">
    <property type="entry name" value="WHD_GPIID"/>
    <property type="match status" value="1"/>
</dbReference>
<dbReference type="PANTHER" id="PTHR24166">
    <property type="entry name" value="ROLLING PEBBLES, ISOFORM B"/>
    <property type="match status" value="1"/>
</dbReference>
<keyword evidence="6" id="KW-1185">Reference proteome</keyword>
<dbReference type="SMART" id="SM00248">
    <property type="entry name" value="ANK"/>
    <property type="match status" value="7"/>
</dbReference>
<dbReference type="Pfam" id="PF12796">
    <property type="entry name" value="Ank_2"/>
    <property type="match status" value="3"/>
</dbReference>
<dbReference type="EMBL" id="WVTA01000002">
    <property type="protein sequence ID" value="KAK3216158.1"/>
    <property type="molecule type" value="Genomic_DNA"/>
</dbReference>
<dbReference type="Proteomes" id="UP001280581">
    <property type="component" value="Unassembled WGS sequence"/>
</dbReference>
<dbReference type="PROSITE" id="PS50088">
    <property type="entry name" value="ANK_REPEAT"/>
    <property type="match status" value="3"/>
</dbReference>
<proteinExistence type="predicted"/>
<dbReference type="PROSITE" id="PS50297">
    <property type="entry name" value="ANK_REP_REGION"/>
    <property type="match status" value="2"/>
</dbReference>
<gene>
    <name evidence="5" type="ORF">GRF29_8g2371728</name>
</gene>
<feature type="non-terminal residue" evidence="5">
    <location>
        <position position="705"/>
    </location>
</feature>
<protein>
    <recommendedName>
        <fullName evidence="4">GPI inositol-deacylase winged helix domain-containing protein</fullName>
    </recommendedName>
</protein>
<feature type="repeat" description="ANK" evidence="3">
    <location>
        <begin position="469"/>
        <end position="501"/>
    </location>
</feature>
<evidence type="ECO:0000256" key="1">
    <source>
        <dbReference type="ARBA" id="ARBA00022737"/>
    </source>
</evidence>
<evidence type="ECO:0000256" key="2">
    <source>
        <dbReference type="ARBA" id="ARBA00023043"/>
    </source>
</evidence>
<keyword evidence="1" id="KW-0677">Repeat</keyword>
<keyword evidence="2 3" id="KW-0040">ANK repeat</keyword>
<dbReference type="AlphaFoldDB" id="A0AAN6RKU1"/>
<dbReference type="InterPro" id="IPR054471">
    <property type="entry name" value="GPIID_WHD"/>
</dbReference>
<feature type="domain" description="GPI inositol-deacylase winged helix" evidence="4">
    <location>
        <begin position="119"/>
        <end position="198"/>
    </location>
</feature>
<organism evidence="5 6">
    <name type="scientific">Pseudopithomyces chartarum</name>
    <dbReference type="NCBI Taxonomy" id="1892770"/>
    <lineage>
        <taxon>Eukaryota</taxon>
        <taxon>Fungi</taxon>
        <taxon>Dikarya</taxon>
        <taxon>Ascomycota</taxon>
        <taxon>Pezizomycotina</taxon>
        <taxon>Dothideomycetes</taxon>
        <taxon>Pleosporomycetidae</taxon>
        <taxon>Pleosporales</taxon>
        <taxon>Massarineae</taxon>
        <taxon>Didymosphaeriaceae</taxon>
        <taxon>Pseudopithomyces</taxon>
    </lineage>
</organism>
<dbReference type="Gene3D" id="1.25.40.20">
    <property type="entry name" value="Ankyrin repeat-containing domain"/>
    <property type="match status" value="1"/>
</dbReference>
<sequence>MFVSRYMESIQDAIGTPMKLHIEAHEPDVRIYFAKEVEGNIDFAALVDEAERIKPGQRVKIVDALFRQANFAAAQLCMGMFLRLRTPYELQKAVDNLPEPHDVYQTMIRRLKTKWDGPGRHWAKKILTWVCFAQWTLSPRHLLYIIGLDLENPKIDHTNILRPESRLTSLCDGLVLVNEASQKVSIFHLDVLQYFQKNEQSYFPEAHRDIVEMCIAQIKAASALGRSVLDHPLWAFTFHCIKYLGYHVRAYMAQIEPERRPLIRRLTSQSLTASDESEMPTELQEKIATSEGAGLCDKLASLLNDEKCLLLLNIVMVQNRIHSSEERLDGDGASKLHIAAAMGLLDTTQRLAEDNRLLHVEDNFGRTALGVAIEWKHKDIAEALVKLGSCVNLEQSSGQTIFGMAVSQRDFQFAQNLLEAAETPQRHRFMSKSRLRTNEFVSLLSAVFNNNETAVTRLCTNTKVRKSHAAATALLVAADCGHEKILKLLLDMDVPVNTRDIGDRTALHRAAYRNDISMVNTLLRHGADVNAMDKAGYTPWSEALLMPGHEDVEKILVSWSANVNPSDCDGRSVLYMSAAGGHIFIVDKLIEAGADPSVRTVYGWTPLHWCPSFDITSTLVEAGADVNAISDTAITPLQRATEAAEHQDRMRIGLFKTKSMSMAASLAMTPEHPQWQCTDCNMTIDAKDIAFSCKLCESPDSIVLC</sequence>
<accession>A0AAN6RKU1</accession>
<evidence type="ECO:0000313" key="5">
    <source>
        <dbReference type="EMBL" id="KAK3216158.1"/>
    </source>
</evidence>
<dbReference type="InterPro" id="IPR050889">
    <property type="entry name" value="Dendritic_Spine_Reg/Scaffold"/>
</dbReference>